<dbReference type="SUPFAM" id="SSF53756">
    <property type="entry name" value="UDP-Glycosyltransferase/glycogen phosphorylase"/>
    <property type="match status" value="1"/>
</dbReference>
<evidence type="ECO:0000313" key="5">
    <source>
        <dbReference type="EMBL" id="QHF15290.1"/>
    </source>
</evidence>
<organism evidence="5 6">
    <name type="scientific">Pandoraea fibrosis</name>
    <dbReference type="NCBI Taxonomy" id="1891094"/>
    <lineage>
        <taxon>Bacteria</taxon>
        <taxon>Pseudomonadati</taxon>
        <taxon>Pseudomonadota</taxon>
        <taxon>Betaproteobacteria</taxon>
        <taxon>Burkholderiales</taxon>
        <taxon>Burkholderiaceae</taxon>
        <taxon>Pandoraea</taxon>
    </lineage>
</organism>
<name>A0ABX6HWI4_9BURK</name>
<proteinExistence type="predicted"/>
<keyword evidence="2" id="KW-0472">Membrane</keyword>
<feature type="transmembrane region" description="Helical" evidence="2">
    <location>
        <begin position="46"/>
        <end position="67"/>
    </location>
</feature>
<dbReference type="RefSeq" id="WP_158453298.1">
    <property type="nucleotide sequence ID" value="NZ_CP047385.1"/>
</dbReference>
<evidence type="ECO:0000259" key="3">
    <source>
        <dbReference type="Pfam" id="PF00534"/>
    </source>
</evidence>
<protein>
    <submittedName>
        <fullName evidence="5">Glycosyltransferase</fullName>
    </submittedName>
</protein>
<evidence type="ECO:0000259" key="4">
    <source>
        <dbReference type="Pfam" id="PF13439"/>
    </source>
</evidence>
<evidence type="ECO:0000313" key="6">
    <source>
        <dbReference type="Proteomes" id="UP000035080"/>
    </source>
</evidence>
<dbReference type="PANTHER" id="PTHR46401">
    <property type="entry name" value="GLYCOSYLTRANSFERASE WBBK-RELATED"/>
    <property type="match status" value="1"/>
</dbReference>
<dbReference type="Gene3D" id="3.40.50.2000">
    <property type="entry name" value="Glycogen Phosphorylase B"/>
    <property type="match status" value="2"/>
</dbReference>
<keyword evidence="1" id="KW-0808">Transferase</keyword>
<dbReference type="PANTHER" id="PTHR46401:SF2">
    <property type="entry name" value="GLYCOSYLTRANSFERASE WBBK-RELATED"/>
    <property type="match status" value="1"/>
</dbReference>
<evidence type="ECO:0000256" key="1">
    <source>
        <dbReference type="ARBA" id="ARBA00022679"/>
    </source>
</evidence>
<dbReference type="Proteomes" id="UP000035080">
    <property type="component" value="Chromosome"/>
</dbReference>
<accession>A0ABX6HWI4</accession>
<sequence length="354" mass="39713">MSAIVYLGFNDPRQHIRGTENVVQMQANAAPGKKYYVFRAAHTSVFRWRGIVAIGCPSNLILASIFIRRLIQRIERKIGQPPIIHGHSYLLTAVSSGAPIVFTVHDGLTYLKRCFGSRVVWPYRWIERFVYWRATRIHAISRYAWSQVVAGSAAQSKVSYIYNSLPRPLDATADMQATTDIPRAKTEYLVVRSIEDRANLELILEFARHCQREQPDATILVAGKGPLLQHYLSLVETERLSNLKFLGYVPDATLDALYRRAACVLMPAKYGEGFGLPLIEAYARGVPAVGSRVCAVPEVIHSAPLMFDNELTSLCDAIAAAVRIPRRDFVAHFQSRFSPGAIQRQYQAFYSAVV</sequence>
<keyword evidence="2" id="KW-1133">Transmembrane helix</keyword>
<reference evidence="5 6" key="1">
    <citation type="journal article" date="2015" name="Genome Announc.">
        <title>Genome Sequences of Two Pandoraea pnomenusa Isolates Recovered 11 Months Apart from a Cystic Fibrosis Patient.</title>
        <authorList>
            <person name="Ee R."/>
            <person name="Ambrose M."/>
            <person name="Lazenby J."/>
            <person name="Williams P."/>
            <person name="Chan K.G."/>
            <person name="Roddam L."/>
        </authorList>
    </citation>
    <scope>NUCLEOTIDE SEQUENCE [LARGE SCALE GENOMIC DNA]</scope>
    <source>
        <strain evidence="5 6">6399</strain>
    </source>
</reference>
<keyword evidence="2" id="KW-0812">Transmembrane</keyword>
<feature type="domain" description="Glycosyltransferase subfamily 4-like N-terminal" evidence="4">
    <location>
        <begin position="57"/>
        <end position="163"/>
    </location>
</feature>
<keyword evidence="6" id="KW-1185">Reference proteome</keyword>
<dbReference type="EMBL" id="CP047385">
    <property type="protein sequence ID" value="QHF15290.1"/>
    <property type="molecule type" value="Genomic_DNA"/>
</dbReference>
<gene>
    <name evidence="5" type="ORF">PI93_023560</name>
</gene>
<feature type="domain" description="Glycosyl transferase family 1" evidence="3">
    <location>
        <begin position="180"/>
        <end position="303"/>
    </location>
</feature>
<dbReference type="InterPro" id="IPR001296">
    <property type="entry name" value="Glyco_trans_1"/>
</dbReference>
<evidence type="ECO:0000256" key="2">
    <source>
        <dbReference type="SAM" id="Phobius"/>
    </source>
</evidence>
<dbReference type="InterPro" id="IPR028098">
    <property type="entry name" value="Glyco_trans_4-like_N"/>
</dbReference>
<dbReference type="Pfam" id="PF00534">
    <property type="entry name" value="Glycos_transf_1"/>
    <property type="match status" value="1"/>
</dbReference>
<dbReference type="Pfam" id="PF13439">
    <property type="entry name" value="Glyco_transf_4"/>
    <property type="match status" value="1"/>
</dbReference>